<dbReference type="InterPro" id="IPR038717">
    <property type="entry name" value="Tc1-like_DDE_dom"/>
</dbReference>
<evidence type="ECO:0000313" key="2">
    <source>
        <dbReference type="EMBL" id="KAF1994627.1"/>
    </source>
</evidence>
<proteinExistence type="predicted"/>
<protein>
    <recommendedName>
        <fullName evidence="1">Tc1-like transposase DDE domain-containing protein</fullName>
    </recommendedName>
</protein>
<sequence length="51" mass="5994">YPKVIILNNILIHQNNEITKVIHAASYLIQYLPLYLPNYNPIELTFNLLKV</sequence>
<accession>A0A6A5W0C2</accession>
<dbReference type="Pfam" id="PF13358">
    <property type="entry name" value="DDE_3"/>
    <property type="match status" value="1"/>
</dbReference>
<feature type="non-terminal residue" evidence="2">
    <location>
        <position position="1"/>
    </location>
</feature>
<keyword evidence="3" id="KW-1185">Reference proteome</keyword>
<dbReference type="OrthoDB" id="5386133at2759"/>
<name>A0A6A5W0C2_9PLEO</name>
<gene>
    <name evidence="2" type="ORF">P154DRAFT_447235</name>
</gene>
<dbReference type="EMBL" id="ML977655">
    <property type="protein sequence ID" value="KAF1994627.1"/>
    <property type="molecule type" value="Genomic_DNA"/>
</dbReference>
<dbReference type="AlphaFoldDB" id="A0A6A5W0C2"/>
<evidence type="ECO:0000259" key="1">
    <source>
        <dbReference type="Pfam" id="PF13358"/>
    </source>
</evidence>
<organism evidence="2 3">
    <name type="scientific">Amniculicola lignicola CBS 123094</name>
    <dbReference type="NCBI Taxonomy" id="1392246"/>
    <lineage>
        <taxon>Eukaryota</taxon>
        <taxon>Fungi</taxon>
        <taxon>Dikarya</taxon>
        <taxon>Ascomycota</taxon>
        <taxon>Pezizomycotina</taxon>
        <taxon>Dothideomycetes</taxon>
        <taxon>Pleosporomycetidae</taxon>
        <taxon>Pleosporales</taxon>
        <taxon>Amniculicolaceae</taxon>
        <taxon>Amniculicola</taxon>
    </lineage>
</organism>
<dbReference type="Proteomes" id="UP000799779">
    <property type="component" value="Unassembled WGS sequence"/>
</dbReference>
<reference evidence="2" key="1">
    <citation type="journal article" date="2020" name="Stud. Mycol.">
        <title>101 Dothideomycetes genomes: a test case for predicting lifestyles and emergence of pathogens.</title>
        <authorList>
            <person name="Haridas S."/>
            <person name="Albert R."/>
            <person name="Binder M."/>
            <person name="Bloem J."/>
            <person name="Labutti K."/>
            <person name="Salamov A."/>
            <person name="Andreopoulos B."/>
            <person name="Baker S."/>
            <person name="Barry K."/>
            <person name="Bills G."/>
            <person name="Bluhm B."/>
            <person name="Cannon C."/>
            <person name="Castanera R."/>
            <person name="Culley D."/>
            <person name="Daum C."/>
            <person name="Ezra D."/>
            <person name="Gonzalez J."/>
            <person name="Henrissat B."/>
            <person name="Kuo A."/>
            <person name="Liang C."/>
            <person name="Lipzen A."/>
            <person name="Lutzoni F."/>
            <person name="Magnuson J."/>
            <person name="Mondo S."/>
            <person name="Nolan M."/>
            <person name="Ohm R."/>
            <person name="Pangilinan J."/>
            <person name="Park H.-J."/>
            <person name="Ramirez L."/>
            <person name="Alfaro M."/>
            <person name="Sun H."/>
            <person name="Tritt A."/>
            <person name="Yoshinaga Y."/>
            <person name="Zwiers L.-H."/>
            <person name="Turgeon B."/>
            <person name="Goodwin S."/>
            <person name="Spatafora J."/>
            <person name="Crous P."/>
            <person name="Grigoriev I."/>
        </authorList>
    </citation>
    <scope>NUCLEOTIDE SEQUENCE</scope>
    <source>
        <strain evidence="2">CBS 123094</strain>
    </source>
</reference>
<feature type="domain" description="Tc1-like transposase DDE" evidence="1">
    <location>
        <begin position="3"/>
        <end position="50"/>
    </location>
</feature>
<evidence type="ECO:0000313" key="3">
    <source>
        <dbReference type="Proteomes" id="UP000799779"/>
    </source>
</evidence>